<evidence type="ECO:0000313" key="2">
    <source>
        <dbReference type="EMBL" id="ADY69856.1"/>
    </source>
</evidence>
<organism evidence="2">
    <name type="scientific">Drosophila melanogaster</name>
    <name type="common">Fruit fly</name>
    <dbReference type="NCBI Taxonomy" id="7227"/>
    <lineage>
        <taxon>Eukaryota</taxon>
        <taxon>Metazoa</taxon>
        <taxon>Ecdysozoa</taxon>
        <taxon>Arthropoda</taxon>
        <taxon>Hexapoda</taxon>
        <taxon>Insecta</taxon>
        <taxon>Pterygota</taxon>
        <taxon>Neoptera</taxon>
        <taxon>Endopterygota</taxon>
        <taxon>Diptera</taxon>
        <taxon>Brachycera</taxon>
        <taxon>Muscomorpha</taxon>
        <taxon>Ephydroidea</taxon>
        <taxon>Drosophilidae</taxon>
        <taxon>Drosophila</taxon>
        <taxon>Sophophora</taxon>
    </lineage>
</organism>
<name>F0JAS6_DROME</name>
<dbReference type="OrthoDB" id="7867885at2759"/>
<reference evidence="2" key="1">
    <citation type="submission" date="2011-03" db="EMBL/GenBank/DDBJ databases">
        <authorList>
            <person name="Carlson J."/>
            <person name="Booth B."/>
            <person name="Frise E."/>
            <person name="Sandler J."/>
            <person name="Wan K."/>
            <person name="Yu C."/>
            <person name="Celniker S."/>
        </authorList>
    </citation>
    <scope>NUCLEOTIDE SEQUENCE</scope>
</reference>
<dbReference type="AlphaFoldDB" id="F0JAS6"/>
<feature type="transmembrane region" description="Helical" evidence="1">
    <location>
        <begin position="38"/>
        <end position="58"/>
    </location>
</feature>
<keyword evidence="1" id="KW-1133">Transmembrane helix</keyword>
<gene>
    <name evidence="2" type="primary">CG42536-RA</name>
</gene>
<dbReference type="ExpressionAtlas" id="F0JAS6">
    <property type="expression patterns" value="baseline"/>
</dbReference>
<keyword evidence="1" id="KW-0812">Transmembrane</keyword>
<keyword evidence="1" id="KW-0472">Membrane</keyword>
<proteinExistence type="evidence at transcript level"/>
<dbReference type="VEuPathDB" id="VectorBase:FBgn0260644"/>
<protein>
    <submittedName>
        <fullName evidence="2">MIP29447p</fullName>
    </submittedName>
</protein>
<sequence>MVLHTNWYTIMAFLSTIAWIATVGGLFVGLLTSRPTLLVFWLLFTAFATATDIIYLIWNVTSSPIFDAEHLKRWTISYWESFTRSLAYTWYSDTLGDYIPTSFWRVIIMIRLLKIEKQKITEIMRLKPNLQVQNTGLLEDLLKDKMPVWTKTAKSLINNDHLCSFHYVQCPHTVQNPFGVTKIN</sequence>
<accession>F0JAS6</accession>
<evidence type="ECO:0000256" key="1">
    <source>
        <dbReference type="SAM" id="Phobius"/>
    </source>
</evidence>
<feature type="transmembrane region" description="Helical" evidence="1">
    <location>
        <begin position="6"/>
        <end position="31"/>
    </location>
</feature>
<dbReference type="EMBL" id="BT126118">
    <property type="protein sequence ID" value="ADY69856.1"/>
    <property type="molecule type" value="mRNA"/>
</dbReference>
<dbReference type="Bgee" id="FBgn0260644">
    <property type="expression patterns" value="Expressed in early-mid elongation-stage spermatid (Drosophila) in testis and 16 other cell types or tissues"/>
</dbReference>